<dbReference type="PANTHER" id="PTHR45128:SF1">
    <property type="entry name" value="S-ADENOSYLMETHIONINE-DEPENDENT METHYLTRANSFERASE RV2258C"/>
    <property type="match status" value="1"/>
</dbReference>
<evidence type="ECO:0000313" key="2">
    <source>
        <dbReference type="EMBL" id="RZU74973.1"/>
    </source>
</evidence>
<accession>A0A4Q8BCU9</accession>
<dbReference type="Proteomes" id="UP000294114">
    <property type="component" value="Unassembled WGS sequence"/>
</dbReference>
<keyword evidence="3" id="KW-1185">Reference proteome</keyword>
<dbReference type="InterPro" id="IPR053173">
    <property type="entry name" value="SAM-binding_MTase"/>
</dbReference>
<dbReference type="GO" id="GO:0008168">
    <property type="term" value="F:methyltransferase activity"/>
    <property type="evidence" value="ECO:0007669"/>
    <property type="project" value="UniProtKB-KW"/>
</dbReference>
<feature type="domain" description="Methyltransferase" evidence="1">
    <location>
        <begin position="183"/>
        <end position="274"/>
    </location>
</feature>
<dbReference type="SUPFAM" id="SSF53335">
    <property type="entry name" value="S-adenosyl-L-methionine-dependent methyltransferases"/>
    <property type="match status" value="1"/>
</dbReference>
<protein>
    <submittedName>
        <fullName evidence="2">Methyltransferase family protein</fullName>
    </submittedName>
</protein>
<dbReference type="InterPro" id="IPR041698">
    <property type="entry name" value="Methyltransf_25"/>
</dbReference>
<keyword evidence="2" id="KW-0489">Methyltransferase</keyword>
<dbReference type="EMBL" id="SHLD01000001">
    <property type="protein sequence ID" value="RZU74973.1"/>
    <property type="molecule type" value="Genomic_DNA"/>
</dbReference>
<dbReference type="GO" id="GO:0032259">
    <property type="term" value="P:methylation"/>
    <property type="evidence" value="ECO:0007669"/>
    <property type="project" value="UniProtKB-KW"/>
</dbReference>
<dbReference type="RefSeq" id="WP_130334631.1">
    <property type="nucleotide sequence ID" value="NZ_SHLD01000001.1"/>
</dbReference>
<dbReference type="Gene3D" id="3.40.50.150">
    <property type="entry name" value="Vaccinia Virus protein VP39"/>
    <property type="match status" value="1"/>
</dbReference>
<keyword evidence="2" id="KW-0808">Transferase</keyword>
<dbReference type="InterPro" id="IPR029063">
    <property type="entry name" value="SAM-dependent_MTases_sf"/>
</dbReference>
<dbReference type="PANTHER" id="PTHR45128">
    <property type="entry name" value="METHYLTRANSFERASE TYPE 11"/>
    <property type="match status" value="1"/>
</dbReference>
<reference evidence="2 3" key="1">
    <citation type="submission" date="2019-02" db="EMBL/GenBank/DDBJ databases">
        <title>Sequencing the genomes of 1000 actinobacteria strains.</title>
        <authorList>
            <person name="Klenk H.-P."/>
        </authorList>
    </citation>
    <scope>NUCLEOTIDE SEQUENCE [LARGE SCALE GENOMIC DNA]</scope>
    <source>
        <strain evidence="2 3">DSM 45612</strain>
    </source>
</reference>
<dbReference type="AlphaFoldDB" id="A0A4Q8BCU9"/>
<comment type="caution">
    <text evidence="2">The sequence shown here is derived from an EMBL/GenBank/DDBJ whole genome shotgun (WGS) entry which is preliminary data.</text>
</comment>
<proteinExistence type="predicted"/>
<sequence length="364" mass="38381">MSADGQAHGSGNGLLEQVQAAYAGTAELIAIHAGYRYHWYACLAEHGPMTAEELSTRTATGPRFTEEWTRQQTAVGILAADLSTRPPTFRLPSEAAAVLLGEDGTDKPTLARALAEACAMFVGRADRLVSAWQHDRSGYIDADEPDRAWLQAMFTGLSAGDLPGQLAAVAEVAAVLGRRPLRVADLGCGAGLHIDAMAAAWPDAHLAGYDLSQAALDLAAQRPRRPGVTFRPADAVSVVDCGPFDLILVIDALHDMPDPAAVLTAARRELSPGGVIVVAETPYPPEFAGTCDPAERLGYMTSLFNCLHMQIGHSGRAAVGAVVRESQLIQWGRQAALALRATHDTGADLRMSVFGPRSASLTAG</sequence>
<dbReference type="CDD" id="cd02440">
    <property type="entry name" value="AdoMet_MTases"/>
    <property type="match status" value="1"/>
</dbReference>
<dbReference type="Pfam" id="PF13649">
    <property type="entry name" value="Methyltransf_25"/>
    <property type="match status" value="1"/>
</dbReference>
<dbReference type="OrthoDB" id="9801363at2"/>
<gene>
    <name evidence="2" type="ORF">EV384_3477</name>
</gene>
<name>A0A4Q8BCU9_9ACTN</name>
<organism evidence="2 3">
    <name type="scientific">Micromonospora kangleipakensis</name>
    <dbReference type="NCBI Taxonomy" id="1077942"/>
    <lineage>
        <taxon>Bacteria</taxon>
        <taxon>Bacillati</taxon>
        <taxon>Actinomycetota</taxon>
        <taxon>Actinomycetes</taxon>
        <taxon>Micromonosporales</taxon>
        <taxon>Micromonosporaceae</taxon>
        <taxon>Micromonospora</taxon>
    </lineage>
</organism>
<evidence type="ECO:0000259" key="1">
    <source>
        <dbReference type="Pfam" id="PF13649"/>
    </source>
</evidence>
<evidence type="ECO:0000313" key="3">
    <source>
        <dbReference type="Proteomes" id="UP000294114"/>
    </source>
</evidence>